<evidence type="ECO:0000313" key="1">
    <source>
        <dbReference type="EMBL" id="KII61091.1"/>
    </source>
</evidence>
<dbReference type="PIRSF" id="PIRSF008153">
    <property type="entry name" value="FMR1_interacting"/>
    <property type="match status" value="1"/>
</dbReference>
<dbReference type="EMBL" id="JWZT01005379">
    <property type="protein sequence ID" value="KII61091.1"/>
    <property type="molecule type" value="Genomic_DNA"/>
</dbReference>
<keyword evidence="2" id="KW-1185">Reference proteome</keyword>
<protein>
    <submittedName>
        <fullName evidence="1">Cytoplasmic FMR1-interacting protein 2</fullName>
    </submittedName>
</protein>
<dbReference type="PANTHER" id="PTHR12195">
    <property type="entry name" value="CYTOPLASMIC FMR1-INTERACTING PROTEIN-RELATED"/>
    <property type="match status" value="1"/>
</dbReference>
<sequence>MEFFEQFSNLSMFLAQPLEIINMLKESLNLDPQRYKIIYKVLALYANILENRLFIDPHRRFEIVRILLGCLTILAHQKNLVSKLESHKVSLGRLDKLFKETPAIPLVGDMISQASHLLKRTGINFEFSLFDSHFLQKNPGLLNIVETIPEIQNQYLGIISEILSLLNSSTISQSHHGLFHISPSDAAKIFSCTEKSLRTIGKWSYTLHQLFFCKMVHPLPRSAYQGDPDEVDDYSLAARYNYSPVEKSAISRIVFMLKSMYKFVKRHENLIVSAINVHIYTVFQHFIQTTINQMYQKSKKSKAAVFATVIEVLKNVCSDTVQIIESQKTKKQERNYSLPQRSSSPLSTQLYLTRTMLEMLLSMKDAKKFIEGTFATQIQAFLNETIMFTDMMDFSRCLDECTRLDTLWFKDFYIEVSAGKHIQYPIQDSIPWIMIEHLLNNTEPNSAEFLLYLTGIYDDAADYILHRLKVRHLYDEVVSESQLVFKQLCYHLGLRIYSTRRAETFSCLLNKTLKNLIYRRLAAVDPQYLSDASISFQTYQHLNNLCKQRSIQFLGGRINLNAMLSQRLLMNIKESLKNCITYFENQDIHGVILLSSLLDVYRETHANLSLDFDLPPYEVILNEVNGRLPGYLPIITHLILRYLVGDLAQNYSYSMVTERFVRSPQVFTKKPTSHHKPVNMMLIYPSKAMGHAFNDHHSLYSQFVGMEHFVEIFKLVGYSGFVAIIEEIKKCIAYSLVTTIKDYIVVLRKAMPVKFILPPATYGPNGLIEFFFTLFESIISYEQMKSGVLHNFRILGNYFLIIYMLERAVYFQESRGLFLTTPLAGVFTTESGEGASDQKVATNFEFIKPFVFERFPKNSIPESVDTLFKKANALNQEKLCCGLSVFVSLFEFVSQNMNDSFWKDINSQSDTISQDCGELHRIMSVIFYNMSLSLHDPALSAEHIFGDGVMFGGLFLVVALGQEDVAEISDICSYTISSSEIDSEIYTSMQFTSGTMKSTMKYTMKRSPRDVPGGEITDVNKKILASMKHLVSKRRTILKFFADTLLHRSKSTSVSVRCFHPPIFIPPSK</sequence>
<evidence type="ECO:0000313" key="2">
    <source>
        <dbReference type="Proteomes" id="UP000031668"/>
    </source>
</evidence>
<organism evidence="1 2">
    <name type="scientific">Thelohanellus kitauei</name>
    <name type="common">Myxosporean</name>
    <dbReference type="NCBI Taxonomy" id="669202"/>
    <lineage>
        <taxon>Eukaryota</taxon>
        <taxon>Metazoa</taxon>
        <taxon>Cnidaria</taxon>
        <taxon>Myxozoa</taxon>
        <taxon>Myxosporea</taxon>
        <taxon>Bivalvulida</taxon>
        <taxon>Platysporina</taxon>
        <taxon>Myxobolidae</taxon>
        <taxon>Thelohanellus</taxon>
    </lineage>
</organism>
<dbReference type="AlphaFoldDB" id="A0A0C2MHF5"/>
<dbReference type="PRINTS" id="PR01698">
    <property type="entry name" value="CYTOFMRPINTP"/>
</dbReference>
<dbReference type="InterPro" id="IPR008081">
    <property type="entry name" value="Cytoplasmic_FMR1-int"/>
</dbReference>
<dbReference type="OrthoDB" id="10265867at2759"/>
<dbReference type="Pfam" id="PF05994">
    <property type="entry name" value="FragX_IP"/>
    <property type="match status" value="1"/>
</dbReference>
<accession>A0A0C2MHF5</accession>
<dbReference type="Proteomes" id="UP000031668">
    <property type="component" value="Unassembled WGS sequence"/>
</dbReference>
<gene>
    <name evidence="1" type="ORF">RF11_05808</name>
</gene>
<name>A0A0C2MHF5_THEKT</name>
<dbReference type="OMA" id="INICNAY"/>
<dbReference type="GO" id="GO:0030833">
    <property type="term" value="P:regulation of actin filament polymerization"/>
    <property type="evidence" value="ECO:0007669"/>
    <property type="project" value="InterPro"/>
</dbReference>
<dbReference type="GO" id="GO:0031267">
    <property type="term" value="F:small GTPase binding"/>
    <property type="evidence" value="ECO:0007669"/>
    <property type="project" value="InterPro"/>
</dbReference>
<comment type="caution">
    <text evidence="1">The sequence shown here is derived from an EMBL/GenBank/DDBJ whole genome shotgun (WGS) entry which is preliminary data.</text>
</comment>
<proteinExistence type="predicted"/>
<reference evidence="1 2" key="1">
    <citation type="journal article" date="2014" name="Genome Biol. Evol.">
        <title>The genome of the myxosporean Thelohanellus kitauei shows adaptations to nutrient acquisition within its fish host.</title>
        <authorList>
            <person name="Yang Y."/>
            <person name="Xiong J."/>
            <person name="Zhou Z."/>
            <person name="Huo F."/>
            <person name="Miao W."/>
            <person name="Ran C."/>
            <person name="Liu Y."/>
            <person name="Zhang J."/>
            <person name="Feng J."/>
            <person name="Wang M."/>
            <person name="Wang M."/>
            <person name="Wang L."/>
            <person name="Yao B."/>
        </authorList>
    </citation>
    <scope>NUCLEOTIDE SEQUENCE [LARGE SCALE GENOMIC DNA]</scope>
    <source>
        <strain evidence="1">Wuqing</strain>
    </source>
</reference>